<dbReference type="SUPFAM" id="SSF51126">
    <property type="entry name" value="Pectin lyase-like"/>
    <property type="match status" value="1"/>
</dbReference>
<accession>A0ABV6Q8N4</accession>
<keyword evidence="1" id="KW-0732">Signal</keyword>
<feature type="signal peptide" evidence="1">
    <location>
        <begin position="1"/>
        <end position="19"/>
    </location>
</feature>
<sequence length="353" mass="38114">MKTKLLYLVLFLLPIISIAQEVHTVDNRIGTTALFNNVQDAIDAAAEGDYIYIHPSETNYGNISIRKTLHIRGLGHNPELNGGEHAKLSNISLDIDSVAGTSGSDSTISGIETATISVSAANTISDLQISNCYITIRLDLINSVNTLVNGNIIDNSEIRFGPIQSGNIITNNIFNWTNVSSSVNLINGMNDTNIFSNNVVLIKDTSNIFRNSNLPVVKNCLFLFADDANSPTSVILENSTVYFQNCLTFSYGGQTIDTLNGINNLDNVNPQLEDLGTPEDPLFSYDKDYAISVGSPAQNAGEDGTDLGIFGASFNFIMRGYPFDLPYPTSINIANPIIQAGATMQVELTAEGN</sequence>
<evidence type="ECO:0000256" key="1">
    <source>
        <dbReference type="SAM" id="SignalP"/>
    </source>
</evidence>
<protein>
    <recommendedName>
        <fullName evidence="4">Right handed beta helix domain-containing protein</fullName>
    </recommendedName>
</protein>
<evidence type="ECO:0000313" key="3">
    <source>
        <dbReference type="Proteomes" id="UP001589832"/>
    </source>
</evidence>
<organism evidence="2 3">
    <name type="scientific">Winogradskyella pulchriflava</name>
    <dbReference type="NCBI Taxonomy" id="1110688"/>
    <lineage>
        <taxon>Bacteria</taxon>
        <taxon>Pseudomonadati</taxon>
        <taxon>Bacteroidota</taxon>
        <taxon>Flavobacteriia</taxon>
        <taxon>Flavobacteriales</taxon>
        <taxon>Flavobacteriaceae</taxon>
        <taxon>Winogradskyella</taxon>
    </lineage>
</organism>
<dbReference type="EMBL" id="JBHLTQ010000004">
    <property type="protein sequence ID" value="MFC0604628.1"/>
    <property type="molecule type" value="Genomic_DNA"/>
</dbReference>
<dbReference type="RefSeq" id="WP_386062591.1">
    <property type="nucleotide sequence ID" value="NZ_JBHLTQ010000004.1"/>
</dbReference>
<feature type="chain" id="PRO_5046123191" description="Right handed beta helix domain-containing protein" evidence="1">
    <location>
        <begin position="20"/>
        <end position="353"/>
    </location>
</feature>
<evidence type="ECO:0000313" key="2">
    <source>
        <dbReference type="EMBL" id="MFC0604628.1"/>
    </source>
</evidence>
<dbReference type="InterPro" id="IPR011050">
    <property type="entry name" value="Pectin_lyase_fold/virulence"/>
</dbReference>
<keyword evidence="3" id="KW-1185">Reference proteome</keyword>
<gene>
    <name evidence="2" type="ORF">ACFFGA_08695</name>
</gene>
<dbReference type="Proteomes" id="UP001589832">
    <property type="component" value="Unassembled WGS sequence"/>
</dbReference>
<comment type="caution">
    <text evidence="2">The sequence shown here is derived from an EMBL/GenBank/DDBJ whole genome shotgun (WGS) entry which is preliminary data.</text>
</comment>
<name>A0ABV6Q8N4_9FLAO</name>
<evidence type="ECO:0008006" key="4">
    <source>
        <dbReference type="Google" id="ProtNLM"/>
    </source>
</evidence>
<proteinExistence type="predicted"/>
<reference evidence="2 3" key="1">
    <citation type="submission" date="2024-09" db="EMBL/GenBank/DDBJ databases">
        <authorList>
            <person name="Sun Q."/>
            <person name="Mori K."/>
        </authorList>
    </citation>
    <scope>NUCLEOTIDE SEQUENCE [LARGE SCALE GENOMIC DNA]</scope>
    <source>
        <strain evidence="2 3">NCAIM B.02481</strain>
    </source>
</reference>